<dbReference type="InterPro" id="IPR036291">
    <property type="entry name" value="NAD(P)-bd_dom_sf"/>
</dbReference>
<evidence type="ECO:0000313" key="6">
    <source>
        <dbReference type="EMBL" id="MCI3271673.1"/>
    </source>
</evidence>
<dbReference type="SUPFAM" id="SSF51735">
    <property type="entry name" value="NAD(P)-binding Rossmann-fold domains"/>
    <property type="match status" value="1"/>
</dbReference>
<comment type="cofactor">
    <cofactor evidence="1">
        <name>Zn(2+)</name>
        <dbReference type="ChEBI" id="CHEBI:29105"/>
    </cofactor>
</comment>
<evidence type="ECO:0000259" key="4">
    <source>
        <dbReference type="Pfam" id="PF00107"/>
    </source>
</evidence>
<organism evidence="6 7">
    <name type="scientific">Streptomyces cylindrosporus</name>
    <dbReference type="NCBI Taxonomy" id="2927583"/>
    <lineage>
        <taxon>Bacteria</taxon>
        <taxon>Bacillati</taxon>
        <taxon>Actinomycetota</taxon>
        <taxon>Actinomycetes</taxon>
        <taxon>Kitasatosporales</taxon>
        <taxon>Streptomycetaceae</taxon>
        <taxon>Streptomyces</taxon>
    </lineage>
</organism>
<evidence type="ECO:0000256" key="3">
    <source>
        <dbReference type="ARBA" id="ARBA00022833"/>
    </source>
</evidence>
<evidence type="ECO:0000256" key="1">
    <source>
        <dbReference type="ARBA" id="ARBA00001947"/>
    </source>
</evidence>
<feature type="domain" description="Alcohol dehydrogenase-like C-terminal" evidence="4">
    <location>
        <begin position="185"/>
        <end position="282"/>
    </location>
</feature>
<dbReference type="Gene3D" id="3.90.180.10">
    <property type="entry name" value="Medium-chain alcohol dehydrogenases, catalytic domain"/>
    <property type="match status" value="1"/>
</dbReference>
<evidence type="ECO:0000259" key="5">
    <source>
        <dbReference type="Pfam" id="PF08240"/>
    </source>
</evidence>
<comment type="caution">
    <text evidence="6">The sequence shown here is derived from an EMBL/GenBank/DDBJ whole genome shotgun (WGS) entry which is preliminary data.</text>
</comment>
<dbReference type="PANTHER" id="PTHR42813:SF7">
    <property type="entry name" value="ALCOHOL DEHYDROGENASE (ZN-DEPENDENT)-RELATED"/>
    <property type="match status" value="1"/>
</dbReference>
<dbReference type="InterPro" id="IPR011032">
    <property type="entry name" value="GroES-like_sf"/>
</dbReference>
<dbReference type="EMBL" id="JALDAY010000003">
    <property type="protein sequence ID" value="MCI3271673.1"/>
    <property type="molecule type" value="Genomic_DNA"/>
</dbReference>
<dbReference type="Gene3D" id="3.40.50.720">
    <property type="entry name" value="NAD(P)-binding Rossmann-like Domain"/>
    <property type="match status" value="1"/>
</dbReference>
<reference evidence="6" key="1">
    <citation type="submission" date="2022-03" db="EMBL/GenBank/DDBJ databases">
        <title>Streptomyces 7R015 and 7R016 isolated from Barleria lupulina in Thailand.</title>
        <authorList>
            <person name="Kanchanasin P."/>
            <person name="Phongsopitanun W."/>
            <person name="Tanasupawat S."/>
        </authorList>
    </citation>
    <scope>NUCLEOTIDE SEQUENCE</scope>
    <source>
        <strain evidence="6">7R015</strain>
    </source>
</reference>
<dbReference type="PANTHER" id="PTHR42813">
    <property type="entry name" value="ZINC-TYPE ALCOHOL DEHYDROGENASE-LIKE"/>
    <property type="match status" value="1"/>
</dbReference>
<dbReference type="Proteomes" id="UP001165269">
    <property type="component" value="Unassembled WGS sequence"/>
</dbReference>
<dbReference type="InterPro" id="IPR013149">
    <property type="entry name" value="ADH-like_C"/>
</dbReference>
<gene>
    <name evidence="6" type="ORF">MQP27_11185</name>
</gene>
<evidence type="ECO:0000313" key="7">
    <source>
        <dbReference type="Proteomes" id="UP001165269"/>
    </source>
</evidence>
<proteinExistence type="predicted"/>
<name>A0ABS9Y380_9ACTN</name>
<keyword evidence="2" id="KW-0479">Metal-binding</keyword>
<dbReference type="SUPFAM" id="SSF50129">
    <property type="entry name" value="GroES-like"/>
    <property type="match status" value="1"/>
</dbReference>
<dbReference type="Pfam" id="PF08240">
    <property type="entry name" value="ADH_N"/>
    <property type="match status" value="1"/>
</dbReference>
<feature type="domain" description="Alcohol dehydrogenase-like N-terminal" evidence="5">
    <location>
        <begin position="26"/>
        <end position="142"/>
    </location>
</feature>
<dbReference type="RefSeq" id="WP_242764466.1">
    <property type="nucleotide sequence ID" value="NZ_JALDAY010000003.1"/>
</dbReference>
<dbReference type="InterPro" id="IPR013154">
    <property type="entry name" value="ADH-like_N"/>
</dbReference>
<keyword evidence="3" id="KW-0862">Zinc</keyword>
<sequence length="338" mass="34891">MIRRLEFVKPGTLRHVEVPAPELREDGDAIVRPVASTTCDLDRAVIAGLTPFEGPFALGHEAVAEVLEVGDGVRGLHPGQLVVVPWHICCGTCAACADGRTANCERVPRHAMYGLPLGGDFGGLFSDAVRVPWADHALVPLPTGVSARAAASASDNLTDAYRSVASGLRAAPGAEVLVMGGTGSIGVYAVAFAKALGAAAVVYVDPYEPAAVELARGLGAEILEEPPRARDFRVTVDASGRPAGLRAALAATGPSGHCHSVGIYFADVALPLFPMYMNGVTFSTGRPDVLPSIPDVLDLLAAGKVDPAPVFSDIVGYDDAPAALAAGLRKPLVVRDGH</sequence>
<keyword evidence="7" id="KW-1185">Reference proteome</keyword>
<protein>
    <submittedName>
        <fullName evidence="6">Alcohol dehydrogenase catalytic domain-containing protein</fullName>
    </submittedName>
</protein>
<evidence type="ECO:0000256" key="2">
    <source>
        <dbReference type="ARBA" id="ARBA00022723"/>
    </source>
</evidence>
<accession>A0ABS9Y380</accession>
<dbReference type="Pfam" id="PF00107">
    <property type="entry name" value="ADH_zinc_N"/>
    <property type="match status" value="1"/>
</dbReference>